<sequence>MHKQPSKESLKDKVKGIFGLRPPSKQSESRPSEFIITTDIIKELQPDCGLNNRVRVMNHVCDLAKTKKFEEVMLQQHAVEAVWKAVEDMLTPEQPPEARHAVLQLLRAIIQGQGERLGPLRAYFFKVIRDYQPCNEDLSDRLEVFKALTENGKDITYLEEDIARFVLLWMDIGLTSDFLHVLVNLVKFNSCYLDQNVSTMVQTTSSTDIEVALQVLDAVVCYNCLPSDSLTVFIITLCRTVNVKEFCESCWKLMRKVLGTHLGHSAIYTMCRIMEERVYMEDAPLLRGAVFFVGMALWGAHRLPALKNTPTLVLPSFYKAMSCANEVVSYEIVLSITRLIKKYGKELQVVTWDILLGIIERLLQQIQTIGSAELKAIVYELLTTVEELYEQNGYHGSTEKFFILVEKCADKRPDASVLTLISYRAQSIQPAKDGWIQSLHRLMEKFFRNETRSVIRIKVLHILSFVLSTNRQLYEDELIEMVVIPQLSGIAEDRDLAVRKQATQLLVDLAEGCNTHHFTSLLDIIERVSSRSMVCSGSLEVSERDPTAESPMEDVRTAILGLLEILQSKLYSLPASHAGRVYELLISHLLLHYKSKYCSAIASSIRLQVFDFFLMVRADSLHRLGVPNKDGAIRFSPYCYCDTGEPEKHASEKKPAGSTSPPAGNPAPPTAPSTSTASIRSAYLPYAPAFSVLLQCLKMETDWKVLKLVLDKLPWTLQYKVLLLTSPCSLDQLCSTLCCMVTDRLISERLKKTPEGFSRTDVQLAVVPVLTAITSYHNYLDQSRQRELVQCLETGLIYRCAKQCVVALTMCTVEMPDIMIKLLPALIVKLTHISATVAMASPMLEFLSTLVRLPHLYANFVAEQYVSVFAISLPYTNPSKFNQYIVSLAHHVIAMWFIRCRLPFRKDFVQYITKNISHLSLRAAKVAKTAAAVANSSSSPVKELRDLSAMDAFRSRSISVSEHAVRRMHTSTTTCSLGSADESAVTQADEGLKTVHLELTETCLDMMARYVFSNFSALPKRSPIAEFLLAGGRSMTWLVGNKLVTITTSGGVRTQALLGLDVAERLGGGGEMTRGMGEELHDDDDLPLLFQVDTLYVPVLLKVSVLWCNTSWLMCLENPPSPFSSELGNMPLQELSTVLMAMEGVKEPPTQTASAPASTAAPAPAAISEPLTQTHSSVGGKANLMQRSNTVSGSLWSLGLGSVPTGPPAHGRLHRSISWADSVVVLEGGSGLTTAHTPSDWLENEEFETMTSDHIFMSADKSTKTPQPGTLSRSSSTSSQDDEKSTLEEVSEGAIPIDQPTMGPSTPGSQGPELPFQTHTQTQGHGLNKSSSSPELQTLPEVVSKAALESETAPGDSPWPGTPSDGKPQAPQPHFEKEKVEGSQEEDVNGLGGQSQGGEGPGVVSAQSGGARMRLEFPAAPVQPGPISPSGGHRPRGHTISVSAPSSRRERRTERDSYHSRPGPSTTEKISGLSPSFVFLQLYHSPFFGNEANKPLLLPKTQVIDRAVKVLDQMPPYDTHKIGVVFVGAGQVNNEVAILSNEYGSNRYTAFLKGLGKLIHLKDCDPDQIFLGGLDQYGDDGEFTYCWHDDIMQAIFHIATLMPNKESDKGCCNKKRHIGNDFVMVVYNDSGEEYKLGTIKGQFNFVEVIIKPLDYECNLVTLQCRKDLEGLVDTTVAKIVSDRNLPLLVRQMALHANMASLVHQYRANPSDAYASKWLARLRHIKRIRTRAQEDIQSRATPAISLTQGHTQQNKSFQQSTLEEGRGSLSVGGSQSRLLGVGAGVDDKEGVGAGVHGGAEGVLGSGTWEGGEFSVETGREEVSEADLSVTSGGGGALSDGLADDCGAGQSPCPHPFLSVLPRSSLPDHHHLLSLSLYASSSSGFAPVYTRWYFPSPLLDRGPNPGPTRVPGQSLGLRSGCRGWRRPGTMRPQSPHQRCPGWEGSQDRPAVASTGTYSRWWWTNEMVAAPFPQNAPYDETKKRMKEDKSEVRGSGD</sequence>
<dbReference type="PANTHER" id="PTHR10063">
    <property type="entry name" value="TUBERIN"/>
    <property type="match status" value="1"/>
</dbReference>
<evidence type="ECO:0000256" key="9">
    <source>
        <dbReference type="ARBA" id="ARBA00054764"/>
    </source>
</evidence>
<comment type="function">
    <text evidence="9">Catalytic component of the TSC-TBC complex, a multiprotein complex that acts as a negative regulator of the canonical mTORC1 complex, an evolutionarily conserved central nutrient sensor that stimulates anabolic reactions and macromolecule biosynthesis to promote cellular biomass generation and growth. Within the TSC-TBC complex, TSC2 acts as a GTPase-activating protein (GAP) for the small GTPase RHEB, a direct activator of the protein kinase activity of mTORC1. In absence of nutrients, the TSC-TBC complex inhibits mTORC1, thereby preventing phosphorylation of ribosomal protein S6 kinase (RPS6KB1 and RPS6KB2) and EIF4EBP1 (4E-BP1) by the mTORC1 signaling. The TSC-TBC complex is inactivated in response to nutrients, relieving inhibition of mTORC1. Involved in microtubule-mediated protein transport via its ability to regulate mTORC1 signaling. Also stimulates the intrinsic GTPase activity of the Ras-related proteins RAP1A and RAB5.</text>
</comment>
<dbReference type="PROSITE" id="PS50085">
    <property type="entry name" value="RAPGAP"/>
    <property type="match status" value="1"/>
</dbReference>
<feature type="region of interest" description="Disordered" evidence="12">
    <location>
        <begin position="650"/>
        <end position="674"/>
    </location>
</feature>
<evidence type="ECO:0000313" key="14">
    <source>
        <dbReference type="EMBL" id="KAA8595134.1"/>
    </source>
</evidence>
<feature type="region of interest" description="Disordered" evidence="12">
    <location>
        <begin position="1738"/>
        <end position="1772"/>
    </location>
</feature>
<dbReference type="InterPro" id="IPR016024">
    <property type="entry name" value="ARM-type_fold"/>
</dbReference>
<dbReference type="Gene3D" id="3.40.50.11210">
    <property type="entry name" value="Rap/Ran-GAP"/>
    <property type="match status" value="1"/>
</dbReference>
<feature type="region of interest" description="Disordered" evidence="12">
    <location>
        <begin position="1348"/>
        <end position="1470"/>
    </location>
</feature>
<dbReference type="PROSITE" id="PS50077">
    <property type="entry name" value="HEAT_REPEAT"/>
    <property type="match status" value="1"/>
</dbReference>
<dbReference type="GO" id="GO:0045202">
    <property type="term" value="C:synapse"/>
    <property type="evidence" value="ECO:0007669"/>
    <property type="project" value="UniProtKB-ARBA"/>
</dbReference>
<feature type="region of interest" description="Disordered" evidence="12">
    <location>
        <begin position="1258"/>
        <end position="1336"/>
    </location>
</feature>
<feature type="region of interest" description="Disordered" evidence="12">
    <location>
        <begin position="1"/>
        <end position="31"/>
    </location>
</feature>
<dbReference type="GO" id="GO:0005634">
    <property type="term" value="C:nucleus"/>
    <property type="evidence" value="ECO:0007669"/>
    <property type="project" value="InterPro"/>
</dbReference>
<dbReference type="GO" id="GO:0051898">
    <property type="term" value="P:negative regulation of phosphatidylinositol 3-kinase/protein kinase B signal transduction"/>
    <property type="evidence" value="ECO:0007669"/>
    <property type="project" value="TreeGrafter"/>
</dbReference>
<dbReference type="Pfam" id="PF02145">
    <property type="entry name" value="Rap_GAP"/>
    <property type="match status" value="1"/>
</dbReference>
<dbReference type="InterPro" id="IPR027107">
    <property type="entry name" value="Tuberin/Ral-act_asu"/>
</dbReference>
<dbReference type="InterPro" id="IPR000331">
    <property type="entry name" value="Rap/Ran_GAP_dom"/>
</dbReference>
<keyword evidence="7" id="KW-0458">Lysosome</keyword>
<comment type="caution">
    <text evidence="14">The sequence shown here is derived from an EMBL/GenBank/DDBJ whole genome shotgun (WGS) entry which is preliminary data.</text>
</comment>
<dbReference type="GO" id="GO:0051056">
    <property type="term" value="P:regulation of small GTPase mediated signal transduction"/>
    <property type="evidence" value="ECO:0007669"/>
    <property type="project" value="InterPro"/>
</dbReference>
<dbReference type="GO" id="GO:0046627">
    <property type="term" value="P:negative regulation of insulin receptor signaling pathway"/>
    <property type="evidence" value="ECO:0007669"/>
    <property type="project" value="TreeGrafter"/>
</dbReference>
<dbReference type="EMBL" id="VOFY01000002">
    <property type="protein sequence ID" value="KAA8595134.1"/>
    <property type="molecule type" value="Genomic_DNA"/>
</dbReference>
<evidence type="ECO:0000256" key="7">
    <source>
        <dbReference type="ARBA" id="ARBA00023228"/>
    </source>
</evidence>
<keyword evidence="5" id="KW-0832">Ubl conjugation</keyword>
<dbReference type="InterPro" id="IPR021133">
    <property type="entry name" value="HEAT_type_2"/>
</dbReference>
<feature type="compositionally biased region" description="Polar residues" evidence="12">
    <location>
        <begin position="1317"/>
        <end position="1336"/>
    </location>
</feature>
<evidence type="ECO:0000313" key="15">
    <source>
        <dbReference type="Proteomes" id="UP000327493"/>
    </source>
</evidence>
<dbReference type="GO" id="GO:0032007">
    <property type="term" value="P:negative regulation of TOR signaling"/>
    <property type="evidence" value="ECO:0007669"/>
    <property type="project" value="InterPro"/>
</dbReference>
<keyword evidence="4" id="KW-0597">Phosphoprotein</keyword>
<name>A0A5J5DNS4_9PERO</name>
<dbReference type="GO" id="GO:0016241">
    <property type="term" value="P:regulation of macroautophagy"/>
    <property type="evidence" value="ECO:0007669"/>
    <property type="project" value="UniProtKB-ARBA"/>
</dbReference>
<protein>
    <recommendedName>
        <fullName evidence="10">Tuberin</fullName>
    </recommendedName>
</protein>
<dbReference type="Gene3D" id="1.25.10.10">
    <property type="entry name" value="Leucine-rich Repeat Variant"/>
    <property type="match status" value="1"/>
</dbReference>
<keyword evidence="3" id="KW-0963">Cytoplasm</keyword>
<evidence type="ECO:0000256" key="10">
    <source>
        <dbReference type="ARBA" id="ARBA00070662"/>
    </source>
</evidence>
<feature type="compositionally biased region" description="Basic and acidic residues" evidence="12">
    <location>
        <begin position="1976"/>
        <end position="1994"/>
    </location>
</feature>
<dbReference type="PANTHER" id="PTHR10063:SF0">
    <property type="entry name" value="TUBERIN"/>
    <property type="match status" value="1"/>
</dbReference>
<evidence type="ECO:0000256" key="6">
    <source>
        <dbReference type="ARBA" id="ARBA00023136"/>
    </source>
</evidence>
<feature type="compositionally biased region" description="Basic and acidic residues" evidence="12">
    <location>
        <begin position="1447"/>
        <end position="1459"/>
    </location>
</feature>
<dbReference type="FunFam" id="3.40.50.11210:FF:000004">
    <property type="entry name" value="Tuberin isoform X3"/>
    <property type="match status" value="1"/>
</dbReference>
<feature type="domain" description="Rap-GAP" evidence="13">
    <location>
        <begin position="1508"/>
        <end position="1735"/>
    </location>
</feature>
<dbReference type="GO" id="GO:0005765">
    <property type="term" value="C:lysosomal membrane"/>
    <property type="evidence" value="ECO:0007669"/>
    <property type="project" value="UniProtKB-SubCell"/>
</dbReference>
<evidence type="ECO:0000256" key="4">
    <source>
        <dbReference type="ARBA" id="ARBA00022553"/>
    </source>
</evidence>
<dbReference type="InterPro" id="IPR018515">
    <property type="entry name" value="Tuberin-type_domain"/>
</dbReference>
<dbReference type="InterPro" id="IPR035974">
    <property type="entry name" value="Rap/Ran-GAP_sf"/>
</dbReference>
<feature type="non-terminal residue" evidence="14">
    <location>
        <position position="1994"/>
    </location>
</feature>
<accession>A0A5J5DNS4</accession>
<dbReference type="InterPro" id="IPR003913">
    <property type="entry name" value="Tuberin"/>
</dbReference>
<evidence type="ECO:0000256" key="11">
    <source>
        <dbReference type="PROSITE-ProRule" id="PRU00103"/>
    </source>
</evidence>
<evidence type="ECO:0000256" key="8">
    <source>
        <dbReference type="ARBA" id="ARBA00023765"/>
    </source>
</evidence>
<dbReference type="InterPro" id="IPR024584">
    <property type="entry name" value="Tuberin_N"/>
</dbReference>
<reference evidence="14 15" key="1">
    <citation type="submission" date="2019-08" db="EMBL/GenBank/DDBJ databases">
        <title>A chromosome-level genome assembly, high-density linkage maps, and genome scans reveal the genomic architecture of hybrid incompatibilities underlying speciation via character displacement in darters (Percidae: Etheostominae).</title>
        <authorList>
            <person name="Moran R.L."/>
            <person name="Catchen J.M."/>
            <person name="Fuller R.C."/>
        </authorList>
    </citation>
    <scope>NUCLEOTIDE SEQUENCE [LARGE SCALE GENOMIC DNA]</scope>
    <source>
        <strain evidence="14">EspeVRDwgs_2016</strain>
        <tissue evidence="14">Muscle</tissue>
    </source>
</reference>
<comment type="subcellular location">
    <subcellularLocation>
        <location evidence="1">Cytoplasm</location>
        <location evidence="1">Cytosol</location>
    </subcellularLocation>
    <subcellularLocation>
        <location evidence="8">Lysosome membrane</location>
        <topology evidence="8">Peripheral membrane protein</topology>
    </subcellularLocation>
</comment>
<evidence type="ECO:0000256" key="5">
    <source>
        <dbReference type="ARBA" id="ARBA00022843"/>
    </source>
</evidence>
<evidence type="ECO:0000256" key="3">
    <source>
        <dbReference type="ARBA" id="ARBA00022490"/>
    </source>
</evidence>
<feature type="repeat" description="HEAT" evidence="11">
    <location>
        <begin position="483"/>
        <end position="521"/>
    </location>
</feature>
<evidence type="ECO:0000256" key="2">
    <source>
        <dbReference type="ARBA" id="ARBA00022468"/>
    </source>
</evidence>
<feature type="region of interest" description="Disordered" evidence="12">
    <location>
        <begin position="1922"/>
        <end position="1948"/>
    </location>
</feature>
<dbReference type="Proteomes" id="UP000327493">
    <property type="component" value="Chromosome 2"/>
</dbReference>
<dbReference type="GO" id="GO:0030178">
    <property type="term" value="P:negative regulation of Wnt signaling pathway"/>
    <property type="evidence" value="ECO:0007669"/>
    <property type="project" value="TreeGrafter"/>
</dbReference>
<feature type="compositionally biased region" description="Basic and acidic residues" evidence="12">
    <location>
        <begin position="1"/>
        <end position="15"/>
    </location>
</feature>
<evidence type="ECO:0000259" key="13">
    <source>
        <dbReference type="PROSITE" id="PS50085"/>
    </source>
</evidence>
<dbReference type="PRINTS" id="PR01431">
    <property type="entry name" value="TUBERIN"/>
</dbReference>
<organism evidence="14 15">
    <name type="scientific">Etheostoma spectabile</name>
    <name type="common">orangethroat darter</name>
    <dbReference type="NCBI Taxonomy" id="54343"/>
    <lineage>
        <taxon>Eukaryota</taxon>
        <taxon>Metazoa</taxon>
        <taxon>Chordata</taxon>
        <taxon>Craniata</taxon>
        <taxon>Vertebrata</taxon>
        <taxon>Euteleostomi</taxon>
        <taxon>Actinopterygii</taxon>
        <taxon>Neopterygii</taxon>
        <taxon>Teleostei</taxon>
        <taxon>Neoteleostei</taxon>
        <taxon>Acanthomorphata</taxon>
        <taxon>Eupercaria</taxon>
        <taxon>Perciformes</taxon>
        <taxon>Percoidei</taxon>
        <taxon>Percidae</taxon>
        <taxon>Etheostomatinae</taxon>
        <taxon>Etheostoma</taxon>
    </lineage>
</organism>
<dbReference type="SUPFAM" id="SSF111347">
    <property type="entry name" value="Rap/Ran-GAP"/>
    <property type="match status" value="1"/>
</dbReference>
<feature type="compositionally biased region" description="Polar residues" evidence="12">
    <location>
        <begin position="1738"/>
        <end position="1761"/>
    </location>
</feature>
<evidence type="ECO:0000256" key="1">
    <source>
        <dbReference type="ARBA" id="ARBA00004514"/>
    </source>
</evidence>
<dbReference type="InterPro" id="IPR011989">
    <property type="entry name" value="ARM-like"/>
</dbReference>
<dbReference type="SUPFAM" id="SSF48371">
    <property type="entry name" value="ARM repeat"/>
    <property type="match status" value="1"/>
</dbReference>
<keyword evidence="6" id="KW-0472">Membrane</keyword>
<feature type="region of interest" description="Disordered" evidence="12">
    <location>
        <begin position="1970"/>
        <end position="1994"/>
    </location>
</feature>
<dbReference type="GO" id="GO:0051726">
    <property type="term" value="P:regulation of cell cycle"/>
    <property type="evidence" value="ECO:0007669"/>
    <property type="project" value="TreeGrafter"/>
</dbReference>
<proteinExistence type="predicted"/>
<feature type="compositionally biased region" description="Gly residues" evidence="12">
    <location>
        <begin position="1390"/>
        <end position="1401"/>
    </location>
</feature>
<dbReference type="Pfam" id="PF03542">
    <property type="entry name" value="Tuberin"/>
    <property type="match status" value="1"/>
</dbReference>
<dbReference type="GO" id="GO:0005096">
    <property type="term" value="F:GTPase activator activity"/>
    <property type="evidence" value="ECO:0007669"/>
    <property type="project" value="UniProtKB-KW"/>
</dbReference>
<dbReference type="GO" id="GO:0033596">
    <property type="term" value="C:TSC1-TSC2 complex"/>
    <property type="evidence" value="ECO:0007669"/>
    <property type="project" value="InterPro"/>
</dbReference>
<dbReference type="Pfam" id="PF11864">
    <property type="entry name" value="DUF3384"/>
    <property type="match status" value="1"/>
</dbReference>
<keyword evidence="15" id="KW-1185">Reference proteome</keyword>
<keyword evidence="2" id="KW-0343">GTPase activation</keyword>
<evidence type="ECO:0000256" key="12">
    <source>
        <dbReference type="SAM" id="MobiDB-lite"/>
    </source>
</evidence>
<gene>
    <name evidence="14" type="ORF">FQN60_012269</name>
</gene>